<name>A0ABV8M0E8_9ACTN</name>
<dbReference type="InterPro" id="IPR011989">
    <property type="entry name" value="ARM-like"/>
</dbReference>
<dbReference type="Gene3D" id="1.25.10.10">
    <property type="entry name" value="Leucine-rich Repeat Variant"/>
    <property type="match status" value="1"/>
</dbReference>
<reference evidence="2" key="1">
    <citation type="journal article" date="2019" name="Int. J. Syst. Evol. Microbiol.">
        <title>The Global Catalogue of Microorganisms (GCM) 10K type strain sequencing project: providing services to taxonomists for standard genome sequencing and annotation.</title>
        <authorList>
            <consortium name="The Broad Institute Genomics Platform"/>
            <consortium name="The Broad Institute Genome Sequencing Center for Infectious Disease"/>
            <person name="Wu L."/>
            <person name="Ma J."/>
        </authorList>
    </citation>
    <scope>NUCLEOTIDE SEQUENCE [LARGE SCALE GENOMIC DNA]</scope>
    <source>
        <strain evidence="2">CGMCC 4.7289</strain>
    </source>
</reference>
<proteinExistence type="predicted"/>
<dbReference type="Proteomes" id="UP001595816">
    <property type="component" value="Unassembled WGS sequence"/>
</dbReference>
<protein>
    <recommendedName>
        <fullName evidence="3">HEAT repeat domain-containing protein</fullName>
    </recommendedName>
</protein>
<comment type="caution">
    <text evidence="1">The sequence shown here is derived from an EMBL/GenBank/DDBJ whole genome shotgun (WGS) entry which is preliminary data.</text>
</comment>
<accession>A0ABV8M0E8</accession>
<gene>
    <name evidence="1" type="ORF">ACFOZ4_36870</name>
</gene>
<sequence length="195" mass="21309">MTEDLAAAGVQVKHPGDLTTLEDLPKAAVPVLIRWIDEIGTADLPDRDRWYLWDTVARALTVRTARPDAGPALVRLFRDPRLPEGYKWTVGNALDQAADAALLDEMLELATDRSYRGARQMVVQALGRIGQGARREEVIDALIGELDDDDVVAFAITALTKLKATRAVEQIGRHVDSPIPIAKKAARIAVAKLSQ</sequence>
<dbReference type="InterPro" id="IPR016024">
    <property type="entry name" value="ARM-type_fold"/>
</dbReference>
<evidence type="ECO:0000313" key="1">
    <source>
        <dbReference type="EMBL" id="MFC4136213.1"/>
    </source>
</evidence>
<evidence type="ECO:0008006" key="3">
    <source>
        <dbReference type="Google" id="ProtNLM"/>
    </source>
</evidence>
<evidence type="ECO:0000313" key="2">
    <source>
        <dbReference type="Proteomes" id="UP001595816"/>
    </source>
</evidence>
<dbReference type="EMBL" id="JBHSAY010000029">
    <property type="protein sequence ID" value="MFC4136213.1"/>
    <property type="molecule type" value="Genomic_DNA"/>
</dbReference>
<keyword evidence="2" id="KW-1185">Reference proteome</keyword>
<dbReference type="SUPFAM" id="SSF48371">
    <property type="entry name" value="ARM repeat"/>
    <property type="match status" value="1"/>
</dbReference>
<organism evidence="1 2">
    <name type="scientific">Hamadaea flava</name>
    <dbReference type="NCBI Taxonomy" id="1742688"/>
    <lineage>
        <taxon>Bacteria</taxon>
        <taxon>Bacillati</taxon>
        <taxon>Actinomycetota</taxon>
        <taxon>Actinomycetes</taxon>
        <taxon>Micromonosporales</taxon>
        <taxon>Micromonosporaceae</taxon>
        <taxon>Hamadaea</taxon>
    </lineage>
</organism>